<dbReference type="Pfam" id="PF13302">
    <property type="entry name" value="Acetyltransf_3"/>
    <property type="match status" value="1"/>
</dbReference>
<dbReference type="InterPro" id="IPR000182">
    <property type="entry name" value="GNAT_dom"/>
</dbReference>
<dbReference type="GO" id="GO:0016746">
    <property type="term" value="F:acyltransferase activity"/>
    <property type="evidence" value="ECO:0007669"/>
    <property type="project" value="UniProtKB-KW"/>
</dbReference>
<organism evidence="2 3">
    <name type="scientific">Nonomuraea purpurea</name>
    <dbReference type="NCBI Taxonomy" id="1849276"/>
    <lineage>
        <taxon>Bacteria</taxon>
        <taxon>Bacillati</taxon>
        <taxon>Actinomycetota</taxon>
        <taxon>Actinomycetes</taxon>
        <taxon>Streptosporangiales</taxon>
        <taxon>Streptosporangiaceae</taxon>
        <taxon>Nonomuraea</taxon>
    </lineage>
</organism>
<accession>A0ABV8GB68</accession>
<protein>
    <submittedName>
        <fullName evidence="2">GNAT family N-acetyltransferase</fullName>
        <ecNumber evidence="2">2.3.-.-</ecNumber>
    </submittedName>
</protein>
<dbReference type="PANTHER" id="PTHR43441:SF10">
    <property type="entry name" value="ACETYLTRANSFERASE"/>
    <property type="match status" value="1"/>
</dbReference>
<dbReference type="InterPro" id="IPR051908">
    <property type="entry name" value="Ribosomal_N-acetyltransferase"/>
</dbReference>
<proteinExistence type="predicted"/>
<gene>
    <name evidence="2" type="ORF">ACFOY2_21940</name>
</gene>
<keyword evidence="2" id="KW-0012">Acyltransferase</keyword>
<dbReference type="SUPFAM" id="SSF55729">
    <property type="entry name" value="Acyl-CoA N-acyltransferases (Nat)"/>
    <property type="match status" value="1"/>
</dbReference>
<reference evidence="3" key="1">
    <citation type="journal article" date="2019" name="Int. J. Syst. Evol. Microbiol.">
        <title>The Global Catalogue of Microorganisms (GCM) 10K type strain sequencing project: providing services to taxonomists for standard genome sequencing and annotation.</title>
        <authorList>
            <consortium name="The Broad Institute Genomics Platform"/>
            <consortium name="The Broad Institute Genome Sequencing Center for Infectious Disease"/>
            <person name="Wu L."/>
            <person name="Ma J."/>
        </authorList>
    </citation>
    <scope>NUCLEOTIDE SEQUENCE [LARGE SCALE GENOMIC DNA]</scope>
    <source>
        <strain evidence="3">TBRC 1276</strain>
    </source>
</reference>
<dbReference type="PANTHER" id="PTHR43441">
    <property type="entry name" value="RIBOSOMAL-PROTEIN-SERINE ACETYLTRANSFERASE"/>
    <property type="match status" value="1"/>
</dbReference>
<comment type="caution">
    <text evidence="2">The sequence shown here is derived from an EMBL/GenBank/DDBJ whole genome shotgun (WGS) entry which is preliminary data.</text>
</comment>
<feature type="domain" description="N-acetyltransferase" evidence="1">
    <location>
        <begin position="22"/>
        <end position="189"/>
    </location>
</feature>
<name>A0ABV8GB68_9ACTN</name>
<sequence length="189" mass="20797">MTTHNTGRLAFPNDIRPTGLGLVLREWDDHDVPAMAELFDEPAVDRWTPLRAPFDQAAARAYLNQARQRRAYGEGLQLAITTDGHRPLGEILLFPTGTAHEVELAYAIGAAHRRQGLASRAVHLITTYAYDPLAATRVLLRIPPGNTASAGVARSAGFQLTPAPLIRREGARDPLRTWLHHCTERLTAV</sequence>
<dbReference type="RefSeq" id="WP_379529921.1">
    <property type="nucleotide sequence ID" value="NZ_JBHSBI010000010.1"/>
</dbReference>
<dbReference type="EC" id="2.3.-.-" evidence="2"/>
<keyword evidence="2" id="KW-0808">Transferase</keyword>
<dbReference type="InterPro" id="IPR016181">
    <property type="entry name" value="Acyl_CoA_acyltransferase"/>
</dbReference>
<evidence type="ECO:0000259" key="1">
    <source>
        <dbReference type="PROSITE" id="PS51186"/>
    </source>
</evidence>
<keyword evidence="3" id="KW-1185">Reference proteome</keyword>
<evidence type="ECO:0000313" key="2">
    <source>
        <dbReference type="EMBL" id="MFC4009907.1"/>
    </source>
</evidence>
<dbReference type="PROSITE" id="PS51186">
    <property type="entry name" value="GNAT"/>
    <property type="match status" value="1"/>
</dbReference>
<dbReference type="Gene3D" id="3.40.630.30">
    <property type="match status" value="1"/>
</dbReference>
<dbReference type="Proteomes" id="UP001595851">
    <property type="component" value="Unassembled WGS sequence"/>
</dbReference>
<evidence type="ECO:0000313" key="3">
    <source>
        <dbReference type="Proteomes" id="UP001595851"/>
    </source>
</evidence>
<dbReference type="EMBL" id="JBHSBI010000010">
    <property type="protein sequence ID" value="MFC4009907.1"/>
    <property type="molecule type" value="Genomic_DNA"/>
</dbReference>